<keyword evidence="3" id="KW-1185">Reference proteome</keyword>
<feature type="compositionally biased region" description="Pro residues" evidence="1">
    <location>
        <begin position="63"/>
        <end position="96"/>
    </location>
</feature>
<dbReference type="RefSeq" id="YP_164136.1">
    <property type="nucleotide sequence ID" value="NC_006549.1"/>
</dbReference>
<accession>Q5YFM4</accession>
<evidence type="ECO:0000256" key="1">
    <source>
        <dbReference type="SAM" id="MobiDB-lite"/>
    </source>
</evidence>
<dbReference type="GeneID" id="3197015"/>
<evidence type="ECO:0000313" key="2">
    <source>
        <dbReference type="EMBL" id="AAS18056.1"/>
    </source>
</evidence>
<feature type="region of interest" description="Disordered" evidence="1">
    <location>
        <begin position="58"/>
        <end position="109"/>
    </location>
</feature>
<sequence>MSDNNNTWPMVFVSGNASVNGREIRAENESFVFAGNFGNSVIANVQTPTFSETVKELSMLWQPPTPSPPPTPPPAPKSPISQPPPPPAPPPPPTPPKIHRHPPPQPAHANVLVTETGGVIVTGEYSNIHTTGDLNFSITVNSR</sequence>
<protein>
    <submittedName>
        <fullName evidence="2">Uncharacterized protein</fullName>
    </submittedName>
</protein>
<name>Q5YFM4_9VIRU</name>
<dbReference type="EMBL" id="AY521625">
    <property type="protein sequence ID" value="AAS18056.1"/>
    <property type="molecule type" value="Genomic_DNA"/>
</dbReference>
<evidence type="ECO:0000313" key="3">
    <source>
        <dbReference type="Proteomes" id="UP000172127"/>
    </source>
</evidence>
<reference evidence="2 3" key="1">
    <citation type="journal article" date="2004" name="J. Virol.">
        <title>Functional genomics analysis of Singapore grouper iridovirus: complete sequence determination and proteomic analysis.</title>
        <authorList>
            <person name="Song W.J."/>
            <person name="Qin Q.W."/>
            <person name="Qiu J."/>
            <person name="Huang C.H."/>
            <person name="Wang F."/>
            <person name="Hew C.L."/>
        </authorList>
    </citation>
    <scope>NUCLEOTIDE SEQUENCE [LARGE SCALE GENOMIC DNA]</scope>
</reference>
<gene>
    <name evidence="2" type="ORF">ORF041L</name>
</gene>
<proteinExistence type="predicted"/>
<organism evidence="2 3">
    <name type="scientific">Singapore grouper iridovirus</name>
    <dbReference type="NCBI Taxonomy" id="262968"/>
    <lineage>
        <taxon>Viruses</taxon>
        <taxon>Varidnaviria</taxon>
        <taxon>Bamfordvirae</taxon>
        <taxon>Nucleocytoviricota</taxon>
        <taxon>Megaviricetes</taxon>
        <taxon>Pimascovirales</taxon>
        <taxon>Pimascovirales incertae sedis</taxon>
        <taxon>Iridoviridae</taxon>
        <taxon>Alphairidovirinae</taxon>
        <taxon>Ranavirus</taxon>
        <taxon>Ranavirus epinephelus1</taxon>
    </lineage>
</organism>
<dbReference type="KEGG" id="vg:3197015"/>
<dbReference type="Proteomes" id="UP000172127">
    <property type="component" value="Segment"/>
</dbReference>